<feature type="transmembrane region" description="Helical" evidence="1">
    <location>
        <begin position="189"/>
        <end position="208"/>
    </location>
</feature>
<name>A0A9D1U318_9LACO</name>
<feature type="transmembrane region" description="Helical" evidence="1">
    <location>
        <begin position="7"/>
        <end position="30"/>
    </location>
</feature>
<reference evidence="2" key="1">
    <citation type="journal article" date="2021" name="PeerJ">
        <title>Extensive microbial diversity within the chicken gut microbiome revealed by metagenomics and culture.</title>
        <authorList>
            <person name="Gilroy R."/>
            <person name="Ravi A."/>
            <person name="Getino M."/>
            <person name="Pursley I."/>
            <person name="Horton D.L."/>
            <person name="Alikhan N.F."/>
            <person name="Baker D."/>
            <person name="Gharbi K."/>
            <person name="Hall N."/>
            <person name="Watson M."/>
            <person name="Adriaenssens E.M."/>
            <person name="Foster-Nyarko E."/>
            <person name="Jarju S."/>
            <person name="Secka A."/>
            <person name="Antonio M."/>
            <person name="Oren A."/>
            <person name="Chaudhuri R.R."/>
            <person name="La Ragione R."/>
            <person name="Hildebrand F."/>
            <person name="Pallen M.J."/>
        </authorList>
    </citation>
    <scope>NUCLEOTIDE SEQUENCE</scope>
    <source>
        <strain evidence="2">ChiHejej3B27-2180</strain>
    </source>
</reference>
<proteinExistence type="predicted"/>
<dbReference type="Proteomes" id="UP000886878">
    <property type="component" value="Unassembled WGS sequence"/>
</dbReference>
<keyword evidence="1 2" id="KW-0812">Transmembrane</keyword>
<sequence>MIITLGLATSFVHSVTLNAIVIAGSLLYLFWQQMPFKKTVLILLIALPLALGSWLSFYFFGAGNRVHLAWIYGSRVYAYLTLALTLTLTTSAKTLLLSLHQHLKLPNTFVYGVLAALNMFSRLRGAFQQVRYSAMLRGQAYHLWQPRFYLRLILIALNWSGDLAMAMTSQGFTEGAVRTEMAVDKLPKWQYGLVMGLLVAYVAAAICWRPW</sequence>
<dbReference type="AlphaFoldDB" id="A0A9D1U318"/>
<feature type="transmembrane region" description="Helical" evidence="1">
    <location>
        <begin position="108"/>
        <end position="127"/>
    </location>
</feature>
<feature type="transmembrane region" description="Helical" evidence="1">
    <location>
        <begin position="148"/>
        <end position="169"/>
    </location>
</feature>
<organism evidence="2 3">
    <name type="scientific">Candidatus Limosilactobacillus merdipullorum</name>
    <dbReference type="NCBI Taxonomy" id="2838653"/>
    <lineage>
        <taxon>Bacteria</taxon>
        <taxon>Bacillati</taxon>
        <taxon>Bacillota</taxon>
        <taxon>Bacilli</taxon>
        <taxon>Lactobacillales</taxon>
        <taxon>Lactobacillaceae</taxon>
        <taxon>Limosilactobacillus</taxon>
    </lineage>
</organism>
<evidence type="ECO:0000313" key="3">
    <source>
        <dbReference type="Proteomes" id="UP000886878"/>
    </source>
</evidence>
<keyword evidence="1" id="KW-0472">Membrane</keyword>
<feature type="transmembrane region" description="Helical" evidence="1">
    <location>
        <begin position="42"/>
        <end position="64"/>
    </location>
</feature>
<comment type="caution">
    <text evidence="2">The sequence shown here is derived from an EMBL/GenBank/DDBJ whole genome shotgun (WGS) entry which is preliminary data.</text>
</comment>
<protein>
    <submittedName>
        <fullName evidence="2">Energy-coupling factor transporter transmembrane protein EcfT</fullName>
    </submittedName>
</protein>
<evidence type="ECO:0000313" key="2">
    <source>
        <dbReference type="EMBL" id="HIW70363.1"/>
    </source>
</evidence>
<accession>A0A9D1U318</accession>
<dbReference type="EMBL" id="DXGK01000062">
    <property type="protein sequence ID" value="HIW70363.1"/>
    <property type="molecule type" value="Genomic_DNA"/>
</dbReference>
<feature type="transmembrane region" description="Helical" evidence="1">
    <location>
        <begin position="76"/>
        <end position="96"/>
    </location>
</feature>
<gene>
    <name evidence="2" type="ORF">H9876_03145</name>
</gene>
<reference evidence="2" key="2">
    <citation type="submission" date="2021-04" db="EMBL/GenBank/DDBJ databases">
        <authorList>
            <person name="Gilroy R."/>
        </authorList>
    </citation>
    <scope>NUCLEOTIDE SEQUENCE</scope>
    <source>
        <strain evidence="2">ChiHejej3B27-2180</strain>
    </source>
</reference>
<evidence type="ECO:0000256" key="1">
    <source>
        <dbReference type="SAM" id="Phobius"/>
    </source>
</evidence>
<keyword evidence="1" id="KW-1133">Transmembrane helix</keyword>